<accession>A0A2G5U5E4</accession>
<dbReference type="EMBL" id="PDUG01000004">
    <property type="protein sequence ID" value="PIC34758.1"/>
    <property type="molecule type" value="Genomic_DNA"/>
</dbReference>
<reference evidence="2" key="1">
    <citation type="submission" date="2017-10" db="EMBL/GenBank/DDBJ databases">
        <title>Rapid genome shrinkage in a self-fertile nematode reveals novel sperm competition proteins.</title>
        <authorList>
            <person name="Yin D."/>
            <person name="Schwarz E.M."/>
            <person name="Thomas C.G."/>
            <person name="Felde R.L."/>
            <person name="Korf I.F."/>
            <person name="Cutter A.D."/>
            <person name="Schartner C.M."/>
            <person name="Ralston E.J."/>
            <person name="Meyer B.J."/>
            <person name="Haag E.S."/>
        </authorList>
    </citation>
    <scope>NUCLEOTIDE SEQUENCE [LARGE SCALE GENOMIC DNA]</scope>
    <source>
        <strain evidence="2">JU1422</strain>
    </source>
</reference>
<proteinExistence type="predicted"/>
<gene>
    <name evidence="1" type="primary">Cnig_chr_IV.g14315</name>
    <name evidence="1" type="ORF">B9Z55_014315</name>
</gene>
<name>A0A2G5U5E4_9PELO</name>
<evidence type="ECO:0000313" key="1">
    <source>
        <dbReference type="EMBL" id="PIC34758.1"/>
    </source>
</evidence>
<sequence length="97" mass="11394">MDLFFQFLGHHAYVSNTEFLELLSRENKFIFEKKKRVISSSISVSPISTYATRMTLQLDFFLTLDVTSVSDSYRHPIDFRQHPLSRSFQPQVQFVSL</sequence>
<protein>
    <submittedName>
        <fullName evidence="1">Uncharacterized protein</fullName>
    </submittedName>
</protein>
<organism evidence="1 2">
    <name type="scientific">Caenorhabditis nigoni</name>
    <dbReference type="NCBI Taxonomy" id="1611254"/>
    <lineage>
        <taxon>Eukaryota</taxon>
        <taxon>Metazoa</taxon>
        <taxon>Ecdysozoa</taxon>
        <taxon>Nematoda</taxon>
        <taxon>Chromadorea</taxon>
        <taxon>Rhabditida</taxon>
        <taxon>Rhabditina</taxon>
        <taxon>Rhabditomorpha</taxon>
        <taxon>Rhabditoidea</taxon>
        <taxon>Rhabditidae</taxon>
        <taxon>Peloderinae</taxon>
        <taxon>Caenorhabditis</taxon>
    </lineage>
</organism>
<dbReference type="Proteomes" id="UP000230233">
    <property type="component" value="Chromosome IV"/>
</dbReference>
<dbReference type="AlphaFoldDB" id="A0A2G5U5E4"/>
<keyword evidence="2" id="KW-1185">Reference proteome</keyword>
<comment type="caution">
    <text evidence="1">The sequence shown here is derived from an EMBL/GenBank/DDBJ whole genome shotgun (WGS) entry which is preliminary data.</text>
</comment>
<evidence type="ECO:0000313" key="2">
    <source>
        <dbReference type="Proteomes" id="UP000230233"/>
    </source>
</evidence>